<evidence type="ECO:0000256" key="10">
    <source>
        <dbReference type="SAM" id="MobiDB-lite"/>
    </source>
</evidence>
<dbReference type="SMART" id="SM00325">
    <property type="entry name" value="RhoGEF"/>
    <property type="match status" value="1"/>
</dbReference>
<keyword evidence="3" id="KW-0597">Phosphoprotein</keyword>
<dbReference type="Pfam" id="PF00621">
    <property type="entry name" value="RhoGEF"/>
    <property type="match status" value="1"/>
</dbReference>
<dbReference type="GO" id="GO:0005085">
    <property type="term" value="F:guanyl-nucleotide exchange factor activity"/>
    <property type="evidence" value="ECO:0007669"/>
    <property type="project" value="UniProtKB-KW"/>
</dbReference>
<evidence type="ECO:0000256" key="4">
    <source>
        <dbReference type="ARBA" id="ARBA00022658"/>
    </source>
</evidence>
<dbReference type="FunFam" id="1.20.900.10:FF:000003">
    <property type="entry name" value="Rho guanine nucleotide exchange factor 10 like"/>
    <property type="match status" value="1"/>
</dbReference>
<dbReference type="InterPro" id="IPR036322">
    <property type="entry name" value="WD40_repeat_dom_sf"/>
</dbReference>
<proteinExistence type="predicted"/>
<evidence type="ECO:0000256" key="1">
    <source>
        <dbReference type="ARBA" id="ARBA00004496"/>
    </source>
</evidence>
<keyword evidence="2" id="KW-0963">Cytoplasm</keyword>
<dbReference type="AlphaFoldDB" id="A0A8D2A5K2"/>
<dbReference type="PROSITE" id="PS50010">
    <property type="entry name" value="DH_2"/>
    <property type="match status" value="1"/>
</dbReference>
<dbReference type="Gene3D" id="1.20.900.10">
    <property type="entry name" value="Dbl homology (DH) domain"/>
    <property type="match status" value="1"/>
</dbReference>
<dbReference type="SUPFAM" id="SSF50729">
    <property type="entry name" value="PH domain-like"/>
    <property type="match status" value="1"/>
</dbReference>
<keyword evidence="9" id="KW-0175">Coiled coil</keyword>
<feature type="region of interest" description="Disordered" evidence="10">
    <location>
        <begin position="111"/>
        <end position="131"/>
    </location>
</feature>
<dbReference type="SUPFAM" id="SSF48065">
    <property type="entry name" value="DBL homology domain (DH-domain)"/>
    <property type="match status" value="1"/>
</dbReference>
<dbReference type="Ensembl" id="ENSSSCT00065103815.1">
    <property type="protein sequence ID" value="ENSSSCP00065045924.1"/>
    <property type="gene ID" value="ENSSSCG00065075238.1"/>
</dbReference>
<feature type="coiled-coil region" evidence="9">
    <location>
        <begin position="414"/>
        <end position="447"/>
    </location>
</feature>
<name>A0A8D2A5K2_PIG</name>
<dbReference type="Pfam" id="PF19057">
    <property type="entry name" value="PH_19"/>
    <property type="match status" value="1"/>
</dbReference>
<evidence type="ECO:0000313" key="13">
    <source>
        <dbReference type="Proteomes" id="UP000694725"/>
    </source>
</evidence>
<dbReference type="InterPro" id="IPR035899">
    <property type="entry name" value="DBL_dom_sf"/>
</dbReference>
<evidence type="ECO:0000256" key="5">
    <source>
        <dbReference type="ARBA" id="ARBA00055620"/>
    </source>
</evidence>
<dbReference type="GO" id="GO:0051496">
    <property type="term" value="P:positive regulation of stress fiber assembly"/>
    <property type="evidence" value="ECO:0007669"/>
    <property type="project" value="UniProtKB-ARBA"/>
</dbReference>
<dbReference type="GO" id="GO:0051056">
    <property type="term" value="P:regulation of small GTPase mediated signal transduction"/>
    <property type="evidence" value="ECO:0007669"/>
    <property type="project" value="UniProtKB-ARBA"/>
</dbReference>
<evidence type="ECO:0000313" key="12">
    <source>
        <dbReference type="Ensembl" id="ENSSSCP00065045924.1"/>
    </source>
</evidence>
<dbReference type="InterPro" id="IPR015943">
    <property type="entry name" value="WD40/YVTN_repeat-like_dom_sf"/>
</dbReference>
<feature type="region of interest" description="Disordered" evidence="10">
    <location>
        <begin position="1062"/>
        <end position="1090"/>
    </location>
</feature>
<reference evidence="12" key="1">
    <citation type="submission" date="2025-08" db="UniProtKB">
        <authorList>
            <consortium name="Ensembl"/>
        </authorList>
    </citation>
    <scope>IDENTIFICATION</scope>
</reference>
<dbReference type="CDD" id="cd00160">
    <property type="entry name" value="RhoGEF"/>
    <property type="match status" value="1"/>
</dbReference>
<dbReference type="Gene3D" id="2.130.10.10">
    <property type="entry name" value="YVTN repeat-like/Quinoprotein amine dehydrogenase"/>
    <property type="match status" value="1"/>
</dbReference>
<comment type="function">
    <text evidence="5">Acts as a guanine nucleotide exchange factor (GEF) for RHOA, RHOB and RHOC.</text>
</comment>
<evidence type="ECO:0000256" key="3">
    <source>
        <dbReference type="ARBA" id="ARBA00022553"/>
    </source>
</evidence>
<evidence type="ECO:0000256" key="2">
    <source>
        <dbReference type="ARBA" id="ARBA00022490"/>
    </source>
</evidence>
<comment type="subcellular location">
    <subcellularLocation>
        <location evidence="1">Cytoplasm</location>
    </subcellularLocation>
</comment>
<dbReference type="Proteomes" id="UP000694725">
    <property type="component" value="Unplaced"/>
</dbReference>
<keyword evidence="4" id="KW-0344">Guanine-nucleotide releasing factor</keyword>
<evidence type="ECO:0000256" key="8">
    <source>
        <dbReference type="ARBA" id="ARBA00075686"/>
    </source>
</evidence>
<accession>A0A8D2A5K2</accession>
<sequence>MEPVVCQTHFLSFFCISHVLPSTRWMSCSHCVPLSEEEAELEVHSDPPPYVPAWVPKLSLVGLASGPLLTSPVSWPAGAERNLLYEDVHRDGAPREAEDLGWSSSEFESYSEDSAEEAKPEVEPTKHRVSFQPKLSPDLTRLKERYARTKRDILALRVGGRDMQELKHKYDCKMTQLMKAAKSGTKDGLEKTRIAVMRKVSFLHRKDVLGDSEEEDMGLLEVSVTDIKPPAPELGPMPDGLSPQQVVRRHILGSIVQSEGSYVESLKRVLQDYRNPLMEMEPKALSVRKCQVVFFRVKEILHCHSMFQIALSSRVAEWDSTEKIGDLFVASFSKSMVLDVYSDYVNNFTNAMSIIKKACLTKPAFLEFLKRRQVCSPDRVTLYGLMVKPIQRFPQFILLLQDMLKNTPRGHPDRLSLQLALTELETLAEKLNEQKRLADQVAEIQQLTKSVSDRSSLNKLLTSGQRQLLLCETLTETVYGDRGQLIKSKERRVFLLNDMLVCANINYKGQLEISSLVPLGPKYVVKWNTALPQVQVVEVGQEGGSYDKDNVLIQHAGAKKASASGQAQNKVYLGPPRLFQELQDLQKDLAVVEQITLLISTLHGTYQNLNMTVAQDWCLALQRLMRVKEEEIHSANKCRLRLLLPGKPDKSGRPISFMVVFITPNPLSKISWVNRLHLAKIGLREENQPGWLCPDEDKKSKAPFWCPILACCIPAFSSRGLSLQLGALVHSPVSCPLLGFSAVSTSLPQGYLWVGGGQEGAGGQVEIFSLNRPSPRTVKSFPLAAPVLCMEYIPEPEEGESRDGEESRRAADASAGVHPTICLGLQDGSILVYSSVDTGTQCLATCRSPGLQPVLCLRHSPFHLFAGLQDGTLAAYPRSSGGIPWDLESPPVCLTVGPGPVRTLLSLEDAVWASCGSRVTVLDATSLQTQQSFEAHQDEAVSVTHMVKAGSGVWMAFSSGSSIRLFHTETLEHLQEINIATRTTFLLPGQKHLCITSLLICQGLLWVGTDQGVIVLLPVPRLEGIPKITGKGMVSLNGHCGPVAFLAVATSILAPDILRSDQEEAEGPQAEEDKLDGQAHEPAPIPASHVGRELTRKKGILLQYRLRSTAHLPGPLLSVREPEPMDGSALEHSEEDGSIYEMADDPDIWVRSRPCARDAHRKEICSVAIISGGQGYRNFGSAPGGSGKPAPCGETDSALLIWQVPLML</sequence>
<organism evidence="12 13">
    <name type="scientific">Sus scrofa</name>
    <name type="common">Pig</name>
    <dbReference type="NCBI Taxonomy" id="9823"/>
    <lineage>
        <taxon>Eukaryota</taxon>
        <taxon>Metazoa</taxon>
        <taxon>Chordata</taxon>
        <taxon>Craniata</taxon>
        <taxon>Vertebrata</taxon>
        <taxon>Euteleostomi</taxon>
        <taxon>Mammalia</taxon>
        <taxon>Eutheria</taxon>
        <taxon>Laurasiatheria</taxon>
        <taxon>Artiodactyla</taxon>
        <taxon>Suina</taxon>
        <taxon>Suidae</taxon>
        <taxon>Sus</taxon>
    </lineage>
</organism>
<dbReference type="SUPFAM" id="SSF50978">
    <property type="entry name" value="WD40 repeat-like"/>
    <property type="match status" value="1"/>
</dbReference>
<dbReference type="InterPro" id="IPR039919">
    <property type="entry name" value="ARHGEF10/ARHGEF17"/>
</dbReference>
<dbReference type="InterPro" id="IPR011993">
    <property type="entry name" value="PH-like_dom_sf"/>
</dbReference>
<dbReference type="FunFam" id="2.130.10.10:FF:000405">
    <property type="entry name" value="rho guanine nucleotide exchange factor 10-like protein isoform X1"/>
    <property type="match status" value="1"/>
</dbReference>
<evidence type="ECO:0000259" key="11">
    <source>
        <dbReference type="PROSITE" id="PS50010"/>
    </source>
</evidence>
<feature type="region of interest" description="Disordered" evidence="10">
    <location>
        <begin position="1115"/>
        <end position="1135"/>
    </location>
</feature>
<dbReference type="PANTHER" id="PTHR12877:SF16">
    <property type="entry name" value="RHO GUANINE NUCLEOTIDE EXCHANGE FACTOR 10-LIKE PROTEIN"/>
    <property type="match status" value="1"/>
</dbReference>
<dbReference type="Gene3D" id="2.30.29.30">
    <property type="entry name" value="Pleckstrin-homology domain (PH domain)/Phosphotyrosine-binding domain (PTB)"/>
    <property type="match status" value="1"/>
</dbReference>
<evidence type="ECO:0000256" key="7">
    <source>
        <dbReference type="ARBA" id="ARBA00071260"/>
    </source>
</evidence>
<feature type="compositionally biased region" description="Basic and acidic residues" evidence="10">
    <location>
        <begin position="116"/>
        <end position="126"/>
    </location>
</feature>
<dbReference type="Pfam" id="PF19056">
    <property type="entry name" value="WD40_2"/>
    <property type="match status" value="1"/>
</dbReference>
<dbReference type="GO" id="GO:0005737">
    <property type="term" value="C:cytoplasm"/>
    <property type="evidence" value="ECO:0007669"/>
    <property type="project" value="UniProtKB-SubCell"/>
</dbReference>
<feature type="domain" description="DH" evidence="11">
    <location>
        <begin position="247"/>
        <end position="434"/>
    </location>
</feature>
<evidence type="ECO:0000256" key="9">
    <source>
        <dbReference type="SAM" id="Coils"/>
    </source>
</evidence>
<dbReference type="PANTHER" id="PTHR12877">
    <property type="entry name" value="RHO GUANINE NUCLEOTIDE EXCHANGE FACTOR"/>
    <property type="match status" value="1"/>
</dbReference>
<dbReference type="InterPro" id="IPR000219">
    <property type="entry name" value="DH_dom"/>
</dbReference>
<protein>
    <recommendedName>
        <fullName evidence="7">Rho guanine nucleotide exchange factor 10-like protein</fullName>
    </recommendedName>
    <alternativeName>
        <fullName evidence="8">GrinchGEF</fullName>
    </alternativeName>
</protein>
<gene>
    <name evidence="12" type="primary">ARHGEF10L</name>
</gene>
<dbReference type="FunFam" id="2.30.29.30:FF:000200">
    <property type="entry name" value="Rho guanine nucleotide exchange factor (GEF) 10-like a"/>
    <property type="match status" value="1"/>
</dbReference>
<evidence type="ECO:0000256" key="6">
    <source>
        <dbReference type="ARBA" id="ARBA00061960"/>
    </source>
</evidence>
<comment type="subunit">
    <text evidence="6">Interacts with RHOA, RHOB and RHOC.</text>
</comment>